<proteinExistence type="predicted"/>
<name>A0A380N0V5_9GAMM</name>
<keyword evidence="3" id="KW-1185">Reference proteome</keyword>
<evidence type="ECO:0000313" key="3">
    <source>
        <dbReference type="Proteomes" id="UP000254601"/>
    </source>
</evidence>
<evidence type="ECO:0000313" key="2">
    <source>
        <dbReference type="EMBL" id="SUO97387.1"/>
    </source>
</evidence>
<gene>
    <name evidence="2" type="ORF">NCTC13337_02406</name>
</gene>
<dbReference type="AlphaFoldDB" id="A0A380N0V5"/>
<dbReference type="Proteomes" id="UP000254601">
    <property type="component" value="Unassembled WGS sequence"/>
</dbReference>
<dbReference type="InterPro" id="IPR056077">
    <property type="entry name" value="DUF7660"/>
</dbReference>
<evidence type="ECO:0000259" key="1">
    <source>
        <dbReference type="Pfam" id="PF24693"/>
    </source>
</evidence>
<dbReference type="Pfam" id="PF24693">
    <property type="entry name" value="DUF7660"/>
    <property type="match status" value="1"/>
</dbReference>
<accession>A0A380N0V5</accession>
<reference evidence="2 3" key="1">
    <citation type="submission" date="2018-06" db="EMBL/GenBank/DDBJ databases">
        <authorList>
            <consortium name="Pathogen Informatics"/>
            <person name="Doyle S."/>
        </authorList>
    </citation>
    <scope>NUCLEOTIDE SEQUENCE [LARGE SCALE GENOMIC DNA]</scope>
    <source>
        <strain evidence="2 3">NCTC13337</strain>
    </source>
</reference>
<feature type="domain" description="DUF7660" evidence="1">
    <location>
        <begin position="9"/>
        <end position="82"/>
    </location>
</feature>
<dbReference type="EMBL" id="UHIC01000001">
    <property type="protein sequence ID" value="SUO97387.1"/>
    <property type="molecule type" value="Genomic_DNA"/>
</dbReference>
<dbReference type="OrthoDB" id="1373771at2"/>
<organism evidence="2 3">
    <name type="scientific">Suttonella ornithocola</name>
    <dbReference type="NCBI Taxonomy" id="279832"/>
    <lineage>
        <taxon>Bacteria</taxon>
        <taxon>Pseudomonadati</taxon>
        <taxon>Pseudomonadota</taxon>
        <taxon>Gammaproteobacteria</taxon>
        <taxon>Cardiobacteriales</taxon>
        <taxon>Cardiobacteriaceae</taxon>
        <taxon>Suttonella</taxon>
    </lineage>
</organism>
<sequence>MFETKELENKQDFEKFLYLMLSDYNQNSESWENNTLESFLNAMVSWLKDAEGYYENIEEPEVLTHPSWRLFADMLIAARIYE</sequence>
<protein>
    <recommendedName>
        <fullName evidence="1">DUF7660 domain-containing protein</fullName>
    </recommendedName>
</protein>
<dbReference type="RefSeq" id="WP_072576507.1">
    <property type="nucleotide sequence ID" value="NZ_LWHB01000078.1"/>
</dbReference>